<keyword evidence="3" id="KW-1185">Reference proteome</keyword>
<evidence type="ECO:0000313" key="3">
    <source>
        <dbReference type="Proteomes" id="UP000478052"/>
    </source>
</evidence>
<dbReference type="AlphaFoldDB" id="A0A6G0ZNA7"/>
<name>A0A6G0ZNA7_APHCR</name>
<evidence type="ECO:0000313" key="2">
    <source>
        <dbReference type="EMBL" id="KAF0772891.1"/>
    </source>
</evidence>
<feature type="region of interest" description="Disordered" evidence="1">
    <location>
        <begin position="1"/>
        <end position="51"/>
    </location>
</feature>
<dbReference type="EMBL" id="VUJU01000121">
    <property type="protein sequence ID" value="KAF0772891.1"/>
    <property type="molecule type" value="Genomic_DNA"/>
</dbReference>
<comment type="caution">
    <text evidence="2">The sequence shown here is derived from an EMBL/GenBank/DDBJ whole genome shotgun (WGS) entry which is preliminary data.</text>
</comment>
<accession>A0A6G0ZNA7</accession>
<sequence length="145" mass="16396">MEKRHRASAMQQQQQQQQQLRRRLCSHGRGRVLNDVGDGQTDRLATAPAATATAAKESNAYVRTRDNGGGAADIHRRRLVSRSRSVAAYGRRRRRCNRFVSQRDVCRRSPNVRACVCCVRYAPAVMCVRARLPVALFTPVVFFLI</sequence>
<organism evidence="2 3">
    <name type="scientific">Aphis craccivora</name>
    <name type="common">Cowpea aphid</name>
    <dbReference type="NCBI Taxonomy" id="307492"/>
    <lineage>
        <taxon>Eukaryota</taxon>
        <taxon>Metazoa</taxon>
        <taxon>Ecdysozoa</taxon>
        <taxon>Arthropoda</taxon>
        <taxon>Hexapoda</taxon>
        <taxon>Insecta</taxon>
        <taxon>Pterygota</taxon>
        <taxon>Neoptera</taxon>
        <taxon>Paraneoptera</taxon>
        <taxon>Hemiptera</taxon>
        <taxon>Sternorrhyncha</taxon>
        <taxon>Aphidomorpha</taxon>
        <taxon>Aphidoidea</taxon>
        <taxon>Aphididae</taxon>
        <taxon>Aphidini</taxon>
        <taxon>Aphis</taxon>
        <taxon>Aphis</taxon>
    </lineage>
</organism>
<protein>
    <submittedName>
        <fullName evidence="2">Uncharacterized protein</fullName>
    </submittedName>
</protein>
<gene>
    <name evidence="2" type="ORF">FWK35_00007950</name>
</gene>
<dbReference type="Proteomes" id="UP000478052">
    <property type="component" value="Unassembled WGS sequence"/>
</dbReference>
<reference evidence="2 3" key="1">
    <citation type="submission" date="2019-08" db="EMBL/GenBank/DDBJ databases">
        <title>Whole genome of Aphis craccivora.</title>
        <authorList>
            <person name="Voronova N.V."/>
            <person name="Shulinski R.S."/>
            <person name="Bandarenka Y.V."/>
            <person name="Zhorov D.G."/>
            <person name="Warner D."/>
        </authorList>
    </citation>
    <scope>NUCLEOTIDE SEQUENCE [LARGE SCALE GENOMIC DNA]</scope>
    <source>
        <strain evidence="2">180601</strain>
        <tissue evidence="2">Whole Body</tissue>
    </source>
</reference>
<feature type="compositionally biased region" description="Basic residues" evidence="1">
    <location>
        <begin position="20"/>
        <end position="30"/>
    </location>
</feature>
<proteinExistence type="predicted"/>
<evidence type="ECO:0000256" key="1">
    <source>
        <dbReference type="SAM" id="MobiDB-lite"/>
    </source>
</evidence>